<organism evidence="9 10">
    <name type="scientific">Candidatus Gemmiger excrementavium</name>
    <dbReference type="NCBI Taxonomy" id="2838608"/>
    <lineage>
        <taxon>Bacteria</taxon>
        <taxon>Bacillati</taxon>
        <taxon>Bacillota</taxon>
        <taxon>Clostridia</taxon>
        <taxon>Eubacteriales</taxon>
        <taxon>Gemmiger</taxon>
    </lineage>
</organism>
<comment type="subcellular location">
    <subcellularLocation>
        <location evidence="1">Cytoplasm</location>
    </subcellularLocation>
</comment>
<evidence type="ECO:0000313" key="9">
    <source>
        <dbReference type="EMBL" id="HIZ48528.1"/>
    </source>
</evidence>
<reference evidence="9" key="1">
    <citation type="journal article" date="2021" name="PeerJ">
        <title>Extensive microbial diversity within the chicken gut microbiome revealed by metagenomics and culture.</title>
        <authorList>
            <person name="Gilroy R."/>
            <person name="Ravi A."/>
            <person name="Getino M."/>
            <person name="Pursley I."/>
            <person name="Horton D.L."/>
            <person name="Alikhan N.F."/>
            <person name="Baker D."/>
            <person name="Gharbi K."/>
            <person name="Hall N."/>
            <person name="Watson M."/>
            <person name="Adriaenssens E.M."/>
            <person name="Foster-Nyarko E."/>
            <person name="Jarju S."/>
            <person name="Secka A."/>
            <person name="Antonio M."/>
            <person name="Oren A."/>
            <person name="Chaudhuri R.R."/>
            <person name="La Ragione R."/>
            <person name="Hildebrand F."/>
            <person name="Pallen M.J."/>
        </authorList>
    </citation>
    <scope>NUCLEOTIDE SEQUENCE</scope>
    <source>
        <strain evidence="9">3436</strain>
    </source>
</reference>
<evidence type="ECO:0000256" key="4">
    <source>
        <dbReference type="ARBA" id="ARBA00022597"/>
    </source>
</evidence>
<evidence type="ECO:0000313" key="10">
    <source>
        <dbReference type="Proteomes" id="UP000824031"/>
    </source>
</evidence>
<accession>A0A9D2F377</accession>
<dbReference type="Gene3D" id="3.40.50.510">
    <property type="entry name" value="Phosphotransferase system, mannose-type IIA component"/>
    <property type="match status" value="1"/>
</dbReference>
<dbReference type="InterPro" id="IPR004701">
    <property type="entry name" value="PTS_EIIA_man-typ"/>
</dbReference>
<gene>
    <name evidence="9" type="ORF">H9810_07425</name>
</gene>
<evidence type="ECO:0000256" key="7">
    <source>
        <dbReference type="ARBA" id="ARBA00022777"/>
    </source>
</evidence>
<dbReference type="PANTHER" id="PTHR33799">
    <property type="entry name" value="PTS PERMEASE-RELATED-RELATED"/>
    <property type="match status" value="1"/>
</dbReference>
<dbReference type="GO" id="GO:0016301">
    <property type="term" value="F:kinase activity"/>
    <property type="evidence" value="ECO:0007669"/>
    <property type="project" value="UniProtKB-KW"/>
</dbReference>
<feature type="domain" description="PTS EIIA type-4" evidence="8">
    <location>
        <begin position="1"/>
        <end position="125"/>
    </location>
</feature>
<protein>
    <submittedName>
        <fullName evidence="9">PTS sugar transporter subunit IIA</fullName>
    </submittedName>
</protein>
<keyword evidence="7" id="KW-0418">Kinase</keyword>
<keyword evidence="6" id="KW-0598">Phosphotransferase system</keyword>
<reference evidence="9" key="2">
    <citation type="submission" date="2021-04" db="EMBL/GenBank/DDBJ databases">
        <authorList>
            <person name="Gilroy R."/>
        </authorList>
    </citation>
    <scope>NUCLEOTIDE SEQUENCE</scope>
    <source>
        <strain evidence="9">3436</strain>
    </source>
</reference>
<dbReference type="PANTHER" id="PTHR33799:SF1">
    <property type="entry name" value="PTS SYSTEM MANNOSE-SPECIFIC EIIAB COMPONENT-RELATED"/>
    <property type="match status" value="1"/>
</dbReference>
<dbReference type="Pfam" id="PF03610">
    <property type="entry name" value="EIIA-man"/>
    <property type="match status" value="1"/>
</dbReference>
<keyword evidence="4 9" id="KW-0762">Sugar transport</keyword>
<dbReference type="InterPro" id="IPR036662">
    <property type="entry name" value="PTS_EIIA_man-typ_sf"/>
</dbReference>
<proteinExistence type="predicted"/>
<evidence type="ECO:0000256" key="1">
    <source>
        <dbReference type="ARBA" id="ARBA00004496"/>
    </source>
</evidence>
<evidence type="ECO:0000256" key="5">
    <source>
        <dbReference type="ARBA" id="ARBA00022679"/>
    </source>
</evidence>
<name>A0A9D2F377_9FIRM</name>
<dbReference type="InterPro" id="IPR033887">
    <property type="entry name" value="PTS_IIA_man"/>
</dbReference>
<keyword evidence="5" id="KW-0808">Transferase</keyword>
<dbReference type="GO" id="GO:0005737">
    <property type="term" value="C:cytoplasm"/>
    <property type="evidence" value="ECO:0007669"/>
    <property type="project" value="UniProtKB-SubCell"/>
</dbReference>
<evidence type="ECO:0000256" key="3">
    <source>
        <dbReference type="ARBA" id="ARBA00022490"/>
    </source>
</evidence>
<dbReference type="SUPFAM" id="SSF53062">
    <property type="entry name" value="PTS system fructose IIA component-like"/>
    <property type="match status" value="1"/>
</dbReference>
<dbReference type="GO" id="GO:0016020">
    <property type="term" value="C:membrane"/>
    <property type="evidence" value="ECO:0007669"/>
    <property type="project" value="InterPro"/>
</dbReference>
<evidence type="ECO:0000256" key="6">
    <source>
        <dbReference type="ARBA" id="ARBA00022683"/>
    </source>
</evidence>
<comment type="caution">
    <text evidence="9">The sequence shown here is derived from an EMBL/GenBank/DDBJ whole genome shotgun (WGS) entry which is preliminary data.</text>
</comment>
<evidence type="ECO:0000256" key="2">
    <source>
        <dbReference type="ARBA" id="ARBA00022448"/>
    </source>
</evidence>
<dbReference type="AlphaFoldDB" id="A0A9D2F377"/>
<keyword evidence="2" id="KW-0813">Transport</keyword>
<sequence>MVSILIIGHGNFATGALSATRLVAGAPENVCALDFPEGMSPEELKEKMQALLAGLDTRQILVMADLAGGTPFRTAVELKMTLPEKQIRVVAGANMPALMEAAFSSDSMDLAELTADVVQTGVEGFVDWDAQTEAEEEPDFEGGL</sequence>
<dbReference type="Proteomes" id="UP000824031">
    <property type="component" value="Unassembled WGS sequence"/>
</dbReference>
<dbReference type="EMBL" id="DXBO01000110">
    <property type="protein sequence ID" value="HIZ48528.1"/>
    <property type="molecule type" value="Genomic_DNA"/>
</dbReference>
<dbReference type="InterPro" id="IPR051471">
    <property type="entry name" value="Bacterial_PTS_sugar_comp"/>
</dbReference>
<keyword evidence="3" id="KW-0963">Cytoplasm</keyword>
<evidence type="ECO:0000259" key="8">
    <source>
        <dbReference type="PROSITE" id="PS51096"/>
    </source>
</evidence>
<dbReference type="CDD" id="cd00006">
    <property type="entry name" value="PTS_IIA_man"/>
    <property type="match status" value="1"/>
</dbReference>
<dbReference type="PROSITE" id="PS51096">
    <property type="entry name" value="PTS_EIIA_TYPE_4"/>
    <property type="match status" value="1"/>
</dbReference>
<dbReference type="GO" id="GO:0009401">
    <property type="term" value="P:phosphoenolpyruvate-dependent sugar phosphotransferase system"/>
    <property type="evidence" value="ECO:0007669"/>
    <property type="project" value="UniProtKB-KW"/>
</dbReference>